<dbReference type="EMBL" id="AWSA01000008">
    <property type="protein sequence ID" value="EWT02753.1"/>
    <property type="molecule type" value="Genomic_DNA"/>
</dbReference>
<dbReference type="Proteomes" id="UP000019489">
    <property type="component" value="Unassembled WGS sequence"/>
</dbReference>
<evidence type="ECO:0000256" key="2">
    <source>
        <dbReference type="SAM" id="Phobius"/>
    </source>
</evidence>
<dbReference type="eggNOG" id="ENOG5032DAV">
    <property type="taxonomic scope" value="Bacteria"/>
</dbReference>
<feature type="transmembrane region" description="Helical" evidence="2">
    <location>
        <begin position="56"/>
        <end position="77"/>
    </location>
</feature>
<dbReference type="InterPro" id="IPR015943">
    <property type="entry name" value="WD40/YVTN_repeat-like_dom_sf"/>
</dbReference>
<comment type="caution">
    <text evidence="3">The sequence shown here is derived from an EMBL/GenBank/DDBJ whole genome shotgun (WGS) entry which is preliminary data.</text>
</comment>
<evidence type="ECO:0000256" key="1">
    <source>
        <dbReference type="SAM" id="MobiDB-lite"/>
    </source>
</evidence>
<evidence type="ECO:0000313" key="3">
    <source>
        <dbReference type="EMBL" id="EWT02753.1"/>
    </source>
</evidence>
<dbReference type="AlphaFoldDB" id="W9GD48"/>
<keyword evidence="2" id="KW-0812">Transmembrane</keyword>
<evidence type="ECO:0008006" key="5">
    <source>
        <dbReference type="Google" id="ProtNLM"/>
    </source>
</evidence>
<dbReference type="OrthoDB" id="4868761at2"/>
<dbReference type="STRING" id="1386089.N865_04765"/>
<dbReference type="SUPFAM" id="SSF110296">
    <property type="entry name" value="Oligoxyloglucan reducing end-specific cellobiohydrolase"/>
    <property type="match status" value="2"/>
</dbReference>
<accession>W9GD48</accession>
<keyword evidence="4" id="KW-1185">Reference proteome</keyword>
<evidence type="ECO:0000313" key="4">
    <source>
        <dbReference type="Proteomes" id="UP000019489"/>
    </source>
</evidence>
<reference evidence="3 4" key="1">
    <citation type="submission" date="2013-08" db="EMBL/GenBank/DDBJ databases">
        <title>Intrasporangium oryzae NRRL B-24470.</title>
        <authorList>
            <person name="Liu H."/>
            <person name="Wang G."/>
        </authorList>
    </citation>
    <scope>NUCLEOTIDE SEQUENCE [LARGE SCALE GENOMIC DNA]</scope>
    <source>
        <strain evidence="3 4">NRRL B-24470</strain>
    </source>
</reference>
<dbReference type="CDD" id="cd15482">
    <property type="entry name" value="Sialidase_non-viral"/>
    <property type="match status" value="1"/>
</dbReference>
<keyword evidence="2" id="KW-1133">Transmembrane helix</keyword>
<feature type="compositionally biased region" description="Low complexity" evidence="1">
    <location>
        <begin position="90"/>
        <end position="102"/>
    </location>
</feature>
<gene>
    <name evidence="3" type="ORF">N865_04765</name>
</gene>
<dbReference type="Gene3D" id="2.130.10.10">
    <property type="entry name" value="YVTN repeat-like/Quinoprotein amine dehydrogenase"/>
    <property type="match status" value="2"/>
</dbReference>
<dbReference type="RefSeq" id="WP_034802410.1">
    <property type="nucleotide sequence ID" value="NZ_AWSA01000008.1"/>
</dbReference>
<protein>
    <recommendedName>
        <fullName evidence="5">Exo-alpha-sialidase</fullName>
    </recommendedName>
</protein>
<keyword evidence="2" id="KW-0472">Membrane</keyword>
<proteinExistence type="predicted"/>
<sequence>MTPDRHPTDRAGREPFDPVADFFARERAAIVDRPGDEADWDELVQRSRRRGWARPLGGVAAAAALVLAVVLGTNGFLRTPPAETTGRPDSAASSGPATTSGPDTSASSGARRSTPPPPTASQGALQPMPKAFGVDSVRATQDGYLYALGSSVCGALSCPALVASSDEGRTWGQVGSFSPPAVRAPRYEGDQVLAGARFVSASHGWVYGAALLRTTDAGRTWTPMPHGSGDVLSLETDGTALWMVTGTCVQGTYGRQCGQVQVWRAGIDDTSATKVDVPQLSTQPTRPWAYGAWVALAGRTAYVNTVSGVPGLFSGFTALRVSGTPVTVARPSGCDNAAELTVVPTVSDPRTLFALCALGAAGVPSSGYAVYRSTDGGATWESRAHPVIGPVRFTNLRVTALDADRLVVRTGEQLFADGTFVESELLTSADGGVTWTPPSGGLPTANWGEVSAVDPRTVYAVQGADSVWRSTDGGSSFTRMSLR</sequence>
<name>W9GD48_9MICO</name>
<feature type="region of interest" description="Disordered" evidence="1">
    <location>
        <begin position="79"/>
        <end position="127"/>
    </location>
</feature>
<organism evidence="3 4">
    <name type="scientific">Intrasporangium oryzae NRRL B-24470</name>
    <dbReference type="NCBI Taxonomy" id="1386089"/>
    <lineage>
        <taxon>Bacteria</taxon>
        <taxon>Bacillati</taxon>
        <taxon>Actinomycetota</taxon>
        <taxon>Actinomycetes</taxon>
        <taxon>Micrococcales</taxon>
        <taxon>Intrasporangiaceae</taxon>
        <taxon>Intrasporangium</taxon>
    </lineage>
</organism>